<feature type="transmembrane region" description="Helical" evidence="1">
    <location>
        <begin position="265"/>
        <end position="283"/>
    </location>
</feature>
<dbReference type="eggNOG" id="ENOG5033HR7">
    <property type="taxonomic scope" value="Bacteria"/>
</dbReference>
<dbReference type="GeneID" id="95569813"/>
<keyword evidence="1" id="KW-0812">Transmembrane</keyword>
<proteinExistence type="predicted"/>
<sequence length="367" mass="41365">MESVLIEIDDMVSELRELVDSLTIYIEDKPVSKQVRDGVSSFLQHLTEYSKVSQEDDIDKLTSSAKAVAIYGLSIGQGIAKLKDVDNQMASISDELVRKSTKFQNLIENSPLEYQSLKLDNSLKNDAEVTSFKSVKTNLKKLSDSHLQHDQRIKKLLSENDLRITELNDRVSKINDTANAEIANVTELYKQALGDVESKNKQIDDILGHVSGRAISGDYEESAAEEKKMANWLRYASLACMLTIVVVVGYSFLETTSAEFQWQKSLFRIVLAMLLSVPAAYLARESAKHREQQYRHLQTSLDLKTISPYIASLPDEEQHKIKLEVASRLFAARDFSKVSSDPYPINMHEIIMELLKKVDVGKSTNSK</sequence>
<dbReference type="EMBL" id="AEVT01000073">
    <property type="protein sequence ID" value="EGA69796.1"/>
    <property type="molecule type" value="Genomic_DNA"/>
</dbReference>
<comment type="caution">
    <text evidence="2">The sequence shown here is derived from an EMBL/GenBank/DDBJ whole genome shotgun (WGS) entry which is preliminary data.</text>
</comment>
<name>E8M8A4_PHOS4</name>
<evidence type="ECO:0000313" key="3">
    <source>
        <dbReference type="Proteomes" id="UP000006228"/>
    </source>
</evidence>
<gene>
    <name evidence="2" type="ORF">VISI1226_10179</name>
</gene>
<evidence type="ECO:0000256" key="1">
    <source>
        <dbReference type="SAM" id="Phobius"/>
    </source>
</evidence>
<keyword evidence="1" id="KW-0472">Membrane</keyword>
<dbReference type="RefSeq" id="WP_008077881.1">
    <property type="nucleotide sequence ID" value="NZ_AEVT01000073.1"/>
</dbReference>
<evidence type="ECO:0000313" key="2">
    <source>
        <dbReference type="EMBL" id="EGA69796.1"/>
    </source>
</evidence>
<dbReference type="Proteomes" id="UP000006228">
    <property type="component" value="Unassembled WGS sequence"/>
</dbReference>
<protein>
    <submittedName>
        <fullName evidence="2">Uncharacterized protein</fullName>
    </submittedName>
</protein>
<keyword evidence="1" id="KW-1133">Transmembrane helix</keyword>
<dbReference type="OrthoDB" id="1431451at2"/>
<reference evidence="2 3" key="1">
    <citation type="journal article" date="2012" name="Int. J. Syst. Evol. Microbiol.">
        <title>Vibrio caribbeanicus sp. nov., isolated from the marine sponge Scleritoderma cyanea.</title>
        <authorList>
            <person name="Hoffmann M."/>
            <person name="Monday S.R."/>
            <person name="Allard M.W."/>
            <person name="Strain E.A."/>
            <person name="Whittaker P."/>
            <person name="Naum M."/>
            <person name="McCarthy P.J."/>
            <person name="Lopez J.V."/>
            <person name="Fischer M."/>
            <person name="Brown E.W."/>
        </authorList>
    </citation>
    <scope>NUCLEOTIDE SEQUENCE [LARGE SCALE GENOMIC DNA]</scope>
    <source>
        <strain evidence="3">DSMZ 21326</strain>
    </source>
</reference>
<accession>E8M8A4</accession>
<organism evidence="2 3">
    <name type="scientific">Vibrio sinaloensis DSM 21326</name>
    <dbReference type="NCBI Taxonomy" id="945550"/>
    <lineage>
        <taxon>Bacteria</taxon>
        <taxon>Pseudomonadati</taxon>
        <taxon>Pseudomonadota</taxon>
        <taxon>Gammaproteobacteria</taxon>
        <taxon>Vibrionales</taxon>
        <taxon>Vibrionaceae</taxon>
        <taxon>Vibrio</taxon>
        <taxon>Vibrio oreintalis group</taxon>
    </lineage>
</organism>
<feature type="transmembrane region" description="Helical" evidence="1">
    <location>
        <begin position="232"/>
        <end position="253"/>
    </location>
</feature>
<dbReference type="AlphaFoldDB" id="E8M8A4"/>